<name>A0ABQ2ITC8_9PSEU</name>
<sequence length="88" mass="9851">MVEVEMSDRLGSLQSRSDIRLPTLDSVVSTGARKIPRSQRYTNVSERFTVREETNKNQTCTLVRSGNSLEAPTAAADPAEDDQRRLKL</sequence>
<feature type="region of interest" description="Disordered" evidence="1">
    <location>
        <begin position="62"/>
        <end position="88"/>
    </location>
</feature>
<comment type="caution">
    <text evidence="2">The sequence shown here is derived from an EMBL/GenBank/DDBJ whole genome shotgun (WGS) entry which is preliminary data.</text>
</comment>
<protein>
    <submittedName>
        <fullName evidence="2">Uncharacterized protein</fullName>
    </submittedName>
</protein>
<dbReference type="Proteomes" id="UP000597656">
    <property type="component" value="Unassembled WGS sequence"/>
</dbReference>
<reference evidence="3" key="1">
    <citation type="journal article" date="2019" name="Int. J. Syst. Evol. Microbiol.">
        <title>The Global Catalogue of Microorganisms (GCM) 10K type strain sequencing project: providing services to taxonomists for standard genome sequencing and annotation.</title>
        <authorList>
            <consortium name="The Broad Institute Genomics Platform"/>
            <consortium name="The Broad Institute Genome Sequencing Center for Infectious Disease"/>
            <person name="Wu L."/>
            <person name="Ma J."/>
        </authorList>
    </citation>
    <scope>NUCLEOTIDE SEQUENCE [LARGE SCALE GENOMIC DNA]</scope>
    <source>
        <strain evidence="3">CGMCC 4.7319</strain>
    </source>
</reference>
<evidence type="ECO:0000256" key="1">
    <source>
        <dbReference type="SAM" id="MobiDB-lite"/>
    </source>
</evidence>
<dbReference type="EMBL" id="BMNC01000028">
    <property type="protein sequence ID" value="GGN28570.1"/>
    <property type="molecule type" value="Genomic_DNA"/>
</dbReference>
<keyword evidence="3" id="KW-1185">Reference proteome</keyword>
<proteinExistence type="predicted"/>
<evidence type="ECO:0000313" key="2">
    <source>
        <dbReference type="EMBL" id="GGN28570.1"/>
    </source>
</evidence>
<gene>
    <name evidence="2" type="ORF">GCM10011609_84780</name>
</gene>
<accession>A0ABQ2ITC8</accession>
<organism evidence="2 3">
    <name type="scientific">Lentzea pudingi</name>
    <dbReference type="NCBI Taxonomy" id="1789439"/>
    <lineage>
        <taxon>Bacteria</taxon>
        <taxon>Bacillati</taxon>
        <taxon>Actinomycetota</taxon>
        <taxon>Actinomycetes</taxon>
        <taxon>Pseudonocardiales</taxon>
        <taxon>Pseudonocardiaceae</taxon>
        <taxon>Lentzea</taxon>
    </lineage>
</organism>
<evidence type="ECO:0000313" key="3">
    <source>
        <dbReference type="Proteomes" id="UP000597656"/>
    </source>
</evidence>